<comment type="caution">
    <text evidence="3">The sequence shown here is derived from an EMBL/GenBank/DDBJ whole genome shotgun (WGS) entry which is preliminary data.</text>
</comment>
<evidence type="ECO:0000256" key="1">
    <source>
        <dbReference type="SAM" id="MobiDB-lite"/>
    </source>
</evidence>
<dbReference type="RefSeq" id="WP_064286673.1">
    <property type="nucleotide sequence ID" value="NZ_LXJZ01000187.1"/>
</dbReference>
<dbReference type="Proteomes" id="UP000077961">
    <property type="component" value="Unassembled WGS sequence"/>
</dbReference>
<name>A0A1A9N234_9BURK</name>
<keyword evidence="5" id="KW-1185">Reference proteome</keyword>
<protein>
    <submittedName>
        <fullName evidence="3">Uncharacterized protein</fullName>
    </submittedName>
</protein>
<evidence type="ECO:0000313" key="3">
    <source>
        <dbReference type="EMBL" id="OAJ54461.1"/>
    </source>
</evidence>
<dbReference type="EMBL" id="LXKA01000349">
    <property type="protein sequence ID" value="OAJ54461.1"/>
    <property type="molecule type" value="Genomic_DNA"/>
</dbReference>
<feature type="chain" id="PRO_5008393453" evidence="2">
    <location>
        <begin position="25"/>
        <end position="92"/>
    </location>
</feature>
<evidence type="ECO:0000313" key="5">
    <source>
        <dbReference type="Proteomes" id="UP000077961"/>
    </source>
</evidence>
<accession>A0A1A9N234</accession>
<evidence type="ECO:0000256" key="2">
    <source>
        <dbReference type="SAM" id="SignalP"/>
    </source>
</evidence>
<dbReference type="Proteomes" id="UP000078116">
    <property type="component" value="Unassembled WGS sequence"/>
</dbReference>
<dbReference type="EMBL" id="LXJZ01000187">
    <property type="protein sequence ID" value="OAJ56270.1"/>
    <property type="molecule type" value="Genomic_DNA"/>
</dbReference>
<organism evidence="3 6">
    <name type="scientific">Paraburkholderia ginsengiterrae</name>
    <dbReference type="NCBI Taxonomy" id="1462993"/>
    <lineage>
        <taxon>Bacteria</taxon>
        <taxon>Pseudomonadati</taxon>
        <taxon>Pseudomonadota</taxon>
        <taxon>Betaproteobacteria</taxon>
        <taxon>Burkholderiales</taxon>
        <taxon>Burkholderiaceae</taxon>
        <taxon>Paraburkholderia</taxon>
    </lineage>
</organism>
<gene>
    <name evidence="4" type="ORF">A6V36_07040</name>
    <name evidence="3" type="ORF">A6V37_07415</name>
</gene>
<dbReference type="AlphaFoldDB" id="A0A1A9N234"/>
<evidence type="ECO:0000313" key="6">
    <source>
        <dbReference type="Proteomes" id="UP000078116"/>
    </source>
</evidence>
<feature type="region of interest" description="Disordered" evidence="1">
    <location>
        <begin position="73"/>
        <end position="92"/>
    </location>
</feature>
<evidence type="ECO:0000313" key="4">
    <source>
        <dbReference type="EMBL" id="OAJ56270.1"/>
    </source>
</evidence>
<sequence length="92" mass="10042">MTKQALARLALATAAIGLTSAVHATDVNVGINVGTPVVVAPAPPAAIVVTPGWHGDRYWDGHRYWERDDWEKHHHHDKGWHCPPGHAKKGEC</sequence>
<dbReference type="STRING" id="1462993.A6V36_07040"/>
<feature type="signal peptide" evidence="2">
    <location>
        <begin position="1"/>
        <end position="24"/>
    </location>
</feature>
<dbReference type="OrthoDB" id="9031449at2"/>
<reference evidence="5 6" key="1">
    <citation type="submission" date="2016-04" db="EMBL/GenBank/DDBJ databases">
        <title>Reclassification of Paraburkholderia panaciterrae (Farh et al. 2015) Dobritsa &amp; Samadpour 2016 as a later homotypic synonym of Paraburkholderia ginsengiterrae (Farh et al. 2015) Dobritsa &amp; Samadpour 2016.</title>
        <authorList>
            <person name="Dobritsa A.P."/>
            <person name="Kutumbaka K."/>
            <person name="Samadpour M."/>
        </authorList>
    </citation>
    <scope>NUCLEOTIDE SEQUENCE [LARGE SCALE GENOMIC DNA]</scope>
    <source>
        <strain evidence="3 6">DCY85</strain>
        <strain evidence="4 5">DCY85-1</strain>
    </source>
</reference>
<keyword evidence="2" id="KW-0732">Signal</keyword>
<proteinExistence type="predicted"/>